<reference evidence="2 3" key="1">
    <citation type="journal article" date="2020" name="mSystems">
        <title>Defining Genomic and Predicted Metabolic Features of the Acetobacterium Genus.</title>
        <authorList>
            <person name="Ross D.E."/>
            <person name="Marshall C.W."/>
            <person name="Gulliver D."/>
            <person name="May H.D."/>
            <person name="Norman R.S."/>
        </authorList>
    </citation>
    <scope>NUCLEOTIDE SEQUENCE [LARGE SCALE GENOMIC DNA]</scope>
    <source>
        <strain evidence="2 3">DSM 4132</strain>
    </source>
</reference>
<evidence type="ECO:0000313" key="3">
    <source>
        <dbReference type="Proteomes" id="UP000622405"/>
    </source>
</evidence>
<dbReference type="PROSITE" id="PS50887">
    <property type="entry name" value="GGDEF"/>
    <property type="match status" value="1"/>
</dbReference>
<dbReference type="SMART" id="SM00267">
    <property type="entry name" value="GGDEF"/>
    <property type="match status" value="1"/>
</dbReference>
<dbReference type="SUPFAM" id="SSF55073">
    <property type="entry name" value="Nucleotide cyclase"/>
    <property type="match status" value="1"/>
</dbReference>
<dbReference type="PANTHER" id="PTHR45138:SF9">
    <property type="entry name" value="DIGUANYLATE CYCLASE DGCM-RELATED"/>
    <property type="match status" value="1"/>
</dbReference>
<dbReference type="RefSeq" id="WP_186893592.1">
    <property type="nucleotide sequence ID" value="NZ_WJBE01000003.1"/>
</dbReference>
<protein>
    <submittedName>
        <fullName evidence="2">Diguanylate cyclase</fullName>
    </submittedName>
</protein>
<name>A0ABR6YV25_9FIRM</name>
<dbReference type="InterPro" id="IPR050469">
    <property type="entry name" value="Diguanylate_Cyclase"/>
</dbReference>
<dbReference type="InterPro" id="IPR000160">
    <property type="entry name" value="GGDEF_dom"/>
</dbReference>
<dbReference type="Proteomes" id="UP000622405">
    <property type="component" value="Unassembled WGS sequence"/>
</dbReference>
<sequence length="190" mass="20952">MNKFCDPYCEDDMKKDVSAINSNNLDTLTQIANRQKFDVMFTAAINKAKTTVCYLSILMIEIDYFRNRYDNDGQLSGDDCLRLIAFTLKDTLKRSGDLVARWSDEKFACILSDTDPAGAVEMAEKIRTKVLGLAIPNSASTIAEAVTVSIGVVTSILTDETSYDTLLKKAELALSTAKELGRNQIVVSTN</sequence>
<keyword evidence="3" id="KW-1185">Reference proteome</keyword>
<accession>A0ABR6YV25</accession>
<dbReference type="Gene3D" id="3.30.70.270">
    <property type="match status" value="1"/>
</dbReference>
<dbReference type="NCBIfam" id="TIGR00254">
    <property type="entry name" value="GGDEF"/>
    <property type="match status" value="1"/>
</dbReference>
<dbReference type="CDD" id="cd01949">
    <property type="entry name" value="GGDEF"/>
    <property type="match status" value="1"/>
</dbReference>
<evidence type="ECO:0000313" key="2">
    <source>
        <dbReference type="EMBL" id="MBC3899028.1"/>
    </source>
</evidence>
<dbReference type="EMBL" id="WJBE01000003">
    <property type="protein sequence ID" value="MBC3899028.1"/>
    <property type="molecule type" value="Genomic_DNA"/>
</dbReference>
<dbReference type="PANTHER" id="PTHR45138">
    <property type="entry name" value="REGULATORY COMPONENTS OF SENSORY TRANSDUCTION SYSTEM"/>
    <property type="match status" value="1"/>
</dbReference>
<organism evidence="2 3">
    <name type="scientific">Acetobacterium malicum</name>
    <dbReference type="NCBI Taxonomy" id="52692"/>
    <lineage>
        <taxon>Bacteria</taxon>
        <taxon>Bacillati</taxon>
        <taxon>Bacillota</taxon>
        <taxon>Clostridia</taxon>
        <taxon>Eubacteriales</taxon>
        <taxon>Eubacteriaceae</taxon>
        <taxon>Acetobacterium</taxon>
    </lineage>
</organism>
<proteinExistence type="predicted"/>
<evidence type="ECO:0000259" key="1">
    <source>
        <dbReference type="PROSITE" id="PS50887"/>
    </source>
</evidence>
<dbReference type="Pfam" id="PF00990">
    <property type="entry name" value="GGDEF"/>
    <property type="match status" value="1"/>
</dbReference>
<comment type="caution">
    <text evidence="2">The sequence shown here is derived from an EMBL/GenBank/DDBJ whole genome shotgun (WGS) entry which is preliminary data.</text>
</comment>
<gene>
    <name evidence="2" type="ORF">GH811_05295</name>
</gene>
<feature type="domain" description="GGDEF" evidence="1">
    <location>
        <begin position="53"/>
        <end position="190"/>
    </location>
</feature>
<dbReference type="InterPro" id="IPR029787">
    <property type="entry name" value="Nucleotide_cyclase"/>
</dbReference>
<dbReference type="InterPro" id="IPR043128">
    <property type="entry name" value="Rev_trsase/Diguanyl_cyclase"/>
</dbReference>